<accession>A0ABP6SJE1</accession>
<proteinExistence type="predicted"/>
<dbReference type="Gene3D" id="2.60.120.260">
    <property type="entry name" value="Galactose-binding domain-like"/>
    <property type="match status" value="1"/>
</dbReference>
<dbReference type="Pfam" id="PF08530">
    <property type="entry name" value="PepX_C"/>
    <property type="match status" value="1"/>
</dbReference>
<comment type="caution">
    <text evidence="3">The sequence shown here is derived from an EMBL/GenBank/DDBJ whole genome shotgun (WGS) entry which is preliminary data.</text>
</comment>
<dbReference type="EMBL" id="BAAAYL010000001">
    <property type="protein sequence ID" value="GAA3378164.1"/>
    <property type="molecule type" value="Genomic_DNA"/>
</dbReference>
<dbReference type="InterPro" id="IPR008979">
    <property type="entry name" value="Galactose-bd-like_sf"/>
</dbReference>
<organism evidence="3 4">
    <name type="scientific">Streptomyces sannanensis</name>
    <dbReference type="NCBI Taxonomy" id="285536"/>
    <lineage>
        <taxon>Bacteria</taxon>
        <taxon>Bacillati</taxon>
        <taxon>Actinomycetota</taxon>
        <taxon>Actinomycetes</taxon>
        <taxon>Kitasatosporales</taxon>
        <taxon>Streptomycetaceae</taxon>
        <taxon>Streptomyces</taxon>
    </lineage>
</organism>
<evidence type="ECO:0000259" key="2">
    <source>
        <dbReference type="Pfam" id="PF08530"/>
    </source>
</evidence>
<feature type="domain" description="Xaa-Pro dipeptidyl-peptidase C-terminal" evidence="2">
    <location>
        <begin position="2"/>
        <end position="52"/>
    </location>
</feature>
<gene>
    <name evidence="3" type="ORF">GCM10020367_56600</name>
</gene>
<feature type="region of interest" description="Disordered" evidence="1">
    <location>
        <begin position="21"/>
        <end position="41"/>
    </location>
</feature>
<reference evidence="4" key="1">
    <citation type="journal article" date="2019" name="Int. J. Syst. Evol. Microbiol.">
        <title>The Global Catalogue of Microorganisms (GCM) 10K type strain sequencing project: providing services to taxonomists for standard genome sequencing and annotation.</title>
        <authorList>
            <consortium name="The Broad Institute Genomics Platform"/>
            <consortium name="The Broad Institute Genome Sequencing Center for Infectious Disease"/>
            <person name="Wu L."/>
            <person name="Ma J."/>
        </authorList>
    </citation>
    <scope>NUCLEOTIDE SEQUENCE [LARGE SCALE GENOMIC DNA]</scope>
    <source>
        <strain evidence="4">JCM 9651</strain>
    </source>
</reference>
<dbReference type="InterPro" id="IPR013736">
    <property type="entry name" value="Xaa-Pro_dipept_C"/>
</dbReference>
<name>A0ABP6SJE1_9ACTN</name>
<dbReference type="SUPFAM" id="SSF49785">
    <property type="entry name" value="Galactose-binding domain-like"/>
    <property type="match status" value="1"/>
</dbReference>
<evidence type="ECO:0000313" key="3">
    <source>
        <dbReference type="EMBL" id="GAA3378164.1"/>
    </source>
</evidence>
<keyword evidence="4" id="KW-1185">Reference proteome</keyword>
<evidence type="ECO:0000313" key="4">
    <source>
        <dbReference type="Proteomes" id="UP001499990"/>
    </source>
</evidence>
<evidence type="ECO:0000256" key="1">
    <source>
        <dbReference type="SAM" id="MobiDB-lite"/>
    </source>
</evidence>
<sequence>MSSTAHRFAVGHRIRWQISAGAHPRYARNPGTGEPPVDATTFTPVRITLHTDSALMLAHSSGLT</sequence>
<dbReference type="Proteomes" id="UP001499990">
    <property type="component" value="Unassembled WGS sequence"/>
</dbReference>
<protein>
    <recommendedName>
        <fullName evidence="2">Xaa-Pro dipeptidyl-peptidase C-terminal domain-containing protein</fullName>
    </recommendedName>
</protein>